<name>A0A328UHX8_9FIRM</name>
<gene>
    <name evidence="4" type="ORF">DPQ25_04525</name>
</gene>
<evidence type="ECO:0000313" key="5">
    <source>
        <dbReference type="Proteomes" id="UP000249377"/>
    </source>
</evidence>
<protein>
    <submittedName>
        <fullName evidence="4">DUF3298 domain-containing protein</fullName>
    </submittedName>
</protein>
<dbReference type="Proteomes" id="UP000249377">
    <property type="component" value="Unassembled WGS sequence"/>
</dbReference>
<dbReference type="InterPro" id="IPR021729">
    <property type="entry name" value="DUF3298"/>
</dbReference>
<feature type="domain" description="Deacetylase PdaC" evidence="3">
    <location>
        <begin position="91"/>
        <end position="178"/>
    </location>
</feature>
<dbReference type="Pfam" id="PF11738">
    <property type="entry name" value="DUF3298"/>
    <property type="match status" value="1"/>
</dbReference>
<dbReference type="EMBL" id="QLYR01000001">
    <property type="protein sequence ID" value="RAQ30751.1"/>
    <property type="molecule type" value="Genomic_DNA"/>
</dbReference>
<keyword evidence="5" id="KW-1185">Reference proteome</keyword>
<keyword evidence="1" id="KW-0472">Membrane</keyword>
<keyword evidence="1" id="KW-0812">Transmembrane</keyword>
<dbReference type="RefSeq" id="WP_112331945.1">
    <property type="nucleotide sequence ID" value="NZ_QLYR01000001.1"/>
</dbReference>
<proteinExistence type="predicted"/>
<evidence type="ECO:0000256" key="1">
    <source>
        <dbReference type="SAM" id="Phobius"/>
    </source>
</evidence>
<comment type="caution">
    <text evidence="4">The sequence shown here is derived from an EMBL/GenBank/DDBJ whole genome shotgun (WGS) entry which is preliminary data.</text>
</comment>
<dbReference type="InterPro" id="IPR037126">
    <property type="entry name" value="PdaC/RsiV-like_sf"/>
</dbReference>
<evidence type="ECO:0000313" key="4">
    <source>
        <dbReference type="EMBL" id="RAQ30751.1"/>
    </source>
</evidence>
<organism evidence="4 5">
    <name type="scientific">Hydrogeniiclostridium mannosilyticum</name>
    <dbReference type="NCBI Taxonomy" id="2764322"/>
    <lineage>
        <taxon>Bacteria</taxon>
        <taxon>Bacillati</taxon>
        <taxon>Bacillota</taxon>
        <taxon>Clostridia</taxon>
        <taxon>Eubacteriales</taxon>
        <taxon>Acutalibacteraceae</taxon>
        <taxon>Hydrogeniiclostridium</taxon>
    </lineage>
</organism>
<dbReference type="Pfam" id="PF13739">
    <property type="entry name" value="PdaC"/>
    <property type="match status" value="1"/>
</dbReference>
<reference evidence="4 5" key="1">
    <citation type="submission" date="2018-06" db="EMBL/GenBank/DDBJ databases">
        <title>Noncontiguous genome sequence of Ruminococcaceae bacterium ASD2818.</title>
        <authorList>
            <person name="Chaplin A.V."/>
            <person name="Sokolova S.R."/>
            <person name="Kochetkova T.O."/>
            <person name="Goltsov A.Y."/>
            <person name="Trofimov D.Y."/>
            <person name="Efimov B.A."/>
        </authorList>
    </citation>
    <scope>NUCLEOTIDE SEQUENCE [LARGE SCALE GENOMIC DNA]</scope>
    <source>
        <strain evidence="4 5">ASD2818</strain>
    </source>
</reference>
<dbReference type="Gene3D" id="3.30.565.40">
    <property type="entry name" value="Fervidobacterium nodosum Rt17-B1 like"/>
    <property type="match status" value="1"/>
</dbReference>
<dbReference type="InterPro" id="IPR025303">
    <property type="entry name" value="PdaC"/>
</dbReference>
<accession>A0A328UHX8</accession>
<evidence type="ECO:0000259" key="3">
    <source>
        <dbReference type="Pfam" id="PF13739"/>
    </source>
</evidence>
<sequence>MKPDSKQRLRQARKCYEETPVPEALPYLVRSCLRERPQKTRWARVMAPALVCLCFLFVTLLNCSEVFAQTVSQVPLLGEVAKIFTFRSYSEKDPMKNIDVRVPALSQTGNTALEKRVNQEIQTKIDGIVAKAKTRAQQEWEAYRATGGSAGDFMPVIVTVDYSVKCSNQQILSFVLESTEVRASAYTQLFCYNIDMATGNDLTLQDLLGDGYEEHVNASIRQQIARREAANPDLDYFEGEMGFQGIKPDQSFFINDRGNPVIVFEKYEIAPGSMGIQEFEITP</sequence>
<dbReference type="AlphaFoldDB" id="A0A328UHX8"/>
<keyword evidence="1" id="KW-1133">Transmembrane helix</keyword>
<dbReference type="Gene3D" id="3.90.640.20">
    <property type="entry name" value="Heat-shock cognate protein, ATPase"/>
    <property type="match status" value="1"/>
</dbReference>
<feature type="transmembrane region" description="Helical" evidence="1">
    <location>
        <begin position="42"/>
        <end position="61"/>
    </location>
</feature>
<feature type="domain" description="DUF3298" evidence="2">
    <location>
        <begin position="206"/>
        <end position="281"/>
    </location>
</feature>
<evidence type="ECO:0000259" key="2">
    <source>
        <dbReference type="Pfam" id="PF11738"/>
    </source>
</evidence>